<keyword evidence="1" id="KW-0378">Hydrolase</keyword>
<evidence type="ECO:0000313" key="11">
    <source>
        <dbReference type="Proteomes" id="UP000289169"/>
    </source>
</evidence>
<evidence type="ECO:0000256" key="1">
    <source>
        <dbReference type="ARBA" id="ARBA00022801"/>
    </source>
</evidence>
<dbReference type="GO" id="GO:0016787">
    <property type="term" value="F:hydrolase activity"/>
    <property type="evidence" value="ECO:0007669"/>
    <property type="project" value="UniProtKB-KW"/>
</dbReference>
<comment type="catalytic activity">
    <reaction evidence="2">
        <text>3',3',3'-cAAG + H2O = G[3'-5']pA[3'-5']pAp[3'] + H(+)</text>
        <dbReference type="Rhea" id="RHEA:72863"/>
        <dbReference type="ChEBI" id="CHEBI:15377"/>
        <dbReference type="ChEBI" id="CHEBI:15378"/>
        <dbReference type="ChEBI" id="CHEBI:143810"/>
        <dbReference type="ChEBI" id="CHEBI:192532"/>
    </reaction>
    <physiologicalReaction direction="left-to-right" evidence="2">
        <dbReference type="Rhea" id="RHEA:72864"/>
    </physiologicalReaction>
</comment>
<evidence type="ECO:0000313" key="10">
    <source>
        <dbReference type="EMBL" id="QAU04008.1"/>
    </source>
</evidence>
<reference evidence="10 11" key="1">
    <citation type="submission" date="2018-11" db="EMBL/GenBank/DDBJ databases">
        <authorList>
            <person name="Teng T."/>
        </authorList>
    </citation>
    <scope>NUCLEOTIDE SEQUENCE [LARGE SCALE GENOMIC DNA]</scope>
</reference>
<protein>
    <recommendedName>
        <fullName evidence="7">Anti-CBASS protein Acb1</fullName>
    </recommendedName>
</protein>
<feature type="domain" description="Anti-CBASS protein Acb1-like C-terminal" evidence="9">
    <location>
        <begin position="8"/>
        <end position="149"/>
    </location>
</feature>
<sequence length="151" mass="17248">MKFSQLDRGTYAAVKFSNDTLDALCDLQDKLKLFDATPRDKLHSTICYSRVFVPFKPMDNLGIIAYAKDFEIFEHNGKRALVLLLDSPYLHSRFAYAQALGATYDFPDYQPHITLAYDIGAMAKPKLEFKISIGATHEYVEDLDLDWSPEK</sequence>
<dbReference type="Pfam" id="PF23474">
    <property type="entry name" value="Acb1"/>
    <property type="match status" value="1"/>
</dbReference>
<evidence type="ECO:0000259" key="9">
    <source>
        <dbReference type="Pfam" id="PF23474"/>
    </source>
</evidence>
<comment type="similarity">
    <text evidence="6">Belongs to the anti-CBASS protein Acb1 family.</text>
</comment>
<dbReference type="Proteomes" id="UP000289169">
    <property type="component" value="Segment"/>
</dbReference>
<evidence type="ECO:0000256" key="4">
    <source>
        <dbReference type="ARBA" id="ARBA00034244"/>
    </source>
</evidence>
<dbReference type="InterPro" id="IPR056175">
    <property type="entry name" value="Acb1-like_C"/>
</dbReference>
<evidence type="ECO:0000256" key="7">
    <source>
        <dbReference type="ARBA" id="ARBA00034343"/>
    </source>
</evidence>
<dbReference type="EMBL" id="MK240351">
    <property type="protein sequence ID" value="QAU04008.1"/>
    <property type="molecule type" value="Genomic_DNA"/>
</dbReference>
<evidence type="ECO:0000256" key="2">
    <source>
        <dbReference type="ARBA" id="ARBA00034233"/>
    </source>
</evidence>
<comment type="catalytic activity">
    <reaction evidence="8">
        <text>3',3'-cUAMP + H2O = U[3'-5']pAp[3'] + H(+)</text>
        <dbReference type="Rhea" id="RHEA:72835"/>
        <dbReference type="ChEBI" id="CHEBI:15377"/>
        <dbReference type="ChEBI" id="CHEBI:15378"/>
        <dbReference type="ChEBI" id="CHEBI:143809"/>
        <dbReference type="ChEBI" id="CHEBI:192498"/>
    </reaction>
    <physiologicalReaction direction="left-to-right" evidence="8">
        <dbReference type="Rhea" id="RHEA:72836"/>
    </physiologicalReaction>
</comment>
<comment type="catalytic activity">
    <reaction evidence="5">
        <text>3',3'-cGAMP + H2O = G[3'-5']pAp[3'] + H(+)</text>
        <dbReference type="Rhea" id="RHEA:72831"/>
        <dbReference type="ChEBI" id="CHEBI:15377"/>
        <dbReference type="ChEBI" id="CHEBI:15378"/>
        <dbReference type="ChEBI" id="CHEBI:71501"/>
        <dbReference type="ChEBI" id="CHEBI:192497"/>
    </reaction>
    <physiologicalReaction direction="left-to-right" evidence="5">
        <dbReference type="Rhea" id="RHEA:72832"/>
    </physiologicalReaction>
</comment>
<evidence type="ECO:0000256" key="8">
    <source>
        <dbReference type="ARBA" id="ARBA00048123"/>
    </source>
</evidence>
<evidence type="ECO:0000256" key="3">
    <source>
        <dbReference type="ARBA" id="ARBA00034240"/>
    </source>
</evidence>
<evidence type="ECO:0000256" key="5">
    <source>
        <dbReference type="ARBA" id="ARBA00034283"/>
    </source>
</evidence>
<comment type="catalytic activity">
    <reaction evidence="3">
        <text>3',3',3'-c-tri-AMP + H2O = A[3'-5']pA[3'-5']pAp[3'] + H(+)</text>
        <dbReference type="Rhea" id="RHEA:72859"/>
        <dbReference type="ChEBI" id="CHEBI:15377"/>
        <dbReference type="ChEBI" id="CHEBI:15378"/>
        <dbReference type="ChEBI" id="CHEBI:192523"/>
        <dbReference type="ChEBI" id="CHEBI:192530"/>
    </reaction>
    <physiologicalReaction direction="left-to-right" evidence="3">
        <dbReference type="Rhea" id="RHEA:72860"/>
    </physiologicalReaction>
</comment>
<organism evidence="10 11">
    <name type="scientific">Acinetobacter phage Henu6</name>
    <dbReference type="NCBI Taxonomy" id="2500136"/>
    <lineage>
        <taxon>Viruses</taxon>
        <taxon>Duplodnaviria</taxon>
        <taxon>Heunggongvirae</taxon>
        <taxon>Uroviricota</taxon>
        <taxon>Caudoviricetes</taxon>
        <taxon>Pantevenvirales</taxon>
        <taxon>Straboviridae</taxon>
        <taxon>Twarogvirinae</taxon>
        <taxon>Zedzedvirus</taxon>
        <taxon>Zedzedvirus zz1</taxon>
    </lineage>
</organism>
<comment type="catalytic activity">
    <reaction evidence="4">
        <text>3',3',3'-cAAG + H2O = A[3'-5']pG[3'-5']pAp[3'] + H(+)</text>
        <dbReference type="Rhea" id="RHEA:72867"/>
        <dbReference type="ChEBI" id="CHEBI:15377"/>
        <dbReference type="ChEBI" id="CHEBI:15378"/>
        <dbReference type="ChEBI" id="CHEBI:143810"/>
        <dbReference type="ChEBI" id="CHEBI:192533"/>
    </reaction>
    <physiologicalReaction direction="left-to-right" evidence="4">
        <dbReference type="Rhea" id="RHEA:72868"/>
    </physiologicalReaction>
</comment>
<dbReference type="SUPFAM" id="SSF55144">
    <property type="entry name" value="LigT-like"/>
    <property type="match status" value="1"/>
</dbReference>
<dbReference type="InterPro" id="IPR009097">
    <property type="entry name" value="Cyclic_Pdiesterase"/>
</dbReference>
<gene>
    <name evidence="10" type="ORF">Henu6_gp205</name>
</gene>
<proteinExistence type="inferred from homology"/>
<accession>A0A410T5J9</accession>
<evidence type="ECO:0000256" key="6">
    <source>
        <dbReference type="ARBA" id="ARBA00034316"/>
    </source>
</evidence>
<name>A0A410T5J9_9CAUD</name>